<proteinExistence type="predicted"/>
<organism evidence="2 3">
    <name type="scientific">Chryseobacterium gallinarum</name>
    <dbReference type="NCBI Taxonomy" id="1324352"/>
    <lineage>
        <taxon>Bacteria</taxon>
        <taxon>Pseudomonadati</taxon>
        <taxon>Bacteroidota</taxon>
        <taxon>Flavobacteriia</taxon>
        <taxon>Flavobacteriales</taxon>
        <taxon>Weeksellaceae</taxon>
        <taxon>Chryseobacterium group</taxon>
        <taxon>Chryseobacterium</taxon>
    </lineage>
</organism>
<name>A0ABX6KQC1_CHRGL</name>
<evidence type="ECO:0000256" key="1">
    <source>
        <dbReference type="SAM" id="Phobius"/>
    </source>
</evidence>
<gene>
    <name evidence="2" type="ORF">FOB44_09225</name>
</gene>
<keyword evidence="1" id="KW-0472">Membrane</keyword>
<dbReference type="Proteomes" id="UP000501570">
    <property type="component" value="Chromosome"/>
</dbReference>
<keyword evidence="3" id="KW-1185">Reference proteome</keyword>
<evidence type="ECO:0000313" key="2">
    <source>
        <dbReference type="EMBL" id="QIY90825.1"/>
    </source>
</evidence>
<accession>A0ABX6KQC1</accession>
<keyword evidence="1" id="KW-1133">Transmembrane helix</keyword>
<feature type="transmembrane region" description="Helical" evidence="1">
    <location>
        <begin position="66"/>
        <end position="85"/>
    </location>
</feature>
<sequence>MSIAIIFFITLLQMYWSMGGLSDHISSECLTCSFFKEVVLMSFFTSVFLSLIFTLFYSVKKTFIKTIIELLLLILFWFFMNYSIFVDRESAWSTYDFKSEIYYVTLRSLFPSILLGCTCLLLLHYKEIKTRFIPYKR</sequence>
<keyword evidence="1" id="KW-0812">Transmembrane</keyword>
<feature type="transmembrane region" description="Helical" evidence="1">
    <location>
        <begin position="101"/>
        <end position="123"/>
    </location>
</feature>
<dbReference type="EMBL" id="CP050995">
    <property type="protein sequence ID" value="QIY90825.1"/>
    <property type="molecule type" value="Genomic_DNA"/>
</dbReference>
<reference evidence="2 3" key="1">
    <citation type="submission" date="2019-09" db="EMBL/GenBank/DDBJ databases">
        <title>FDA dAtabase for Regulatory Grade micrObial Sequences (FDA-ARGOS): Supporting development and validation of Infectious Disease Dx tests.</title>
        <authorList>
            <person name="Sciortino C."/>
            <person name="Tallon L."/>
            <person name="Sadzewicz L."/>
            <person name="Vavikolanu K."/>
            <person name="Mehta A."/>
            <person name="Aluvathingal J."/>
            <person name="Nadendla S."/>
            <person name="Nandy P."/>
            <person name="Geyer C."/>
            <person name="Yan Y."/>
            <person name="Sichtig H."/>
        </authorList>
    </citation>
    <scope>NUCLEOTIDE SEQUENCE [LARGE SCALE GENOMIC DNA]</scope>
    <source>
        <strain evidence="2 3">FDAARGOS_636</strain>
    </source>
</reference>
<feature type="transmembrane region" description="Helical" evidence="1">
    <location>
        <begin position="38"/>
        <end position="59"/>
    </location>
</feature>
<evidence type="ECO:0000313" key="3">
    <source>
        <dbReference type="Proteomes" id="UP000501570"/>
    </source>
</evidence>
<protein>
    <submittedName>
        <fullName evidence="2">Uncharacterized protein</fullName>
    </submittedName>
</protein>